<organism evidence="1">
    <name type="scientific">Anopheles marajoara</name>
    <dbReference type="NCBI Taxonomy" id="58244"/>
    <lineage>
        <taxon>Eukaryota</taxon>
        <taxon>Metazoa</taxon>
        <taxon>Ecdysozoa</taxon>
        <taxon>Arthropoda</taxon>
        <taxon>Hexapoda</taxon>
        <taxon>Insecta</taxon>
        <taxon>Pterygota</taxon>
        <taxon>Neoptera</taxon>
        <taxon>Endopterygota</taxon>
        <taxon>Diptera</taxon>
        <taxon>Nematocera</taxon>
        <taxon>Culicoidea</taxon>
        <taxon>Culicidae</taxon>
        <taxon>Anophelinae</taxon>
        <taxon>Anopheles</taxon>
    </lineage>
</organism>
<accession>A0A2M4CCI2</accession>
<proteinExistence type="predicted"/>
<evidence type="ECO:0000313" key="1">
    <source>
        <dbReference type="EMBL" id="MBW63053.1"/>
    </source>
</evidence>
<sequence>MRSLLQIAHAANGILGWSIRVAMFLATCSATCVGCGRILSSVGTRLARRTSAPEQNCPHVDTAVGRKLGRNVSTSA</sequence>
<dbReference type="AlphaFoldDB" id="A0A2M4CCI2"/>
<protein>
    <submittedName>
        <fullName evidence="1">Putative secreted protein</fullName>
    </submittedName>
</protein>
<name>A0A2M4CCI2_9DIPT</name>
<dbReference type="EMBL" id="GGFJ01013912">
    <property type="protein sequence ID" value="MBW63053.1"/>
    <property type="molecule type" value="Transcribed_RNA"/>
</dbReference>
<reference evidence="1" key="1">
    <citation type="submission" date="2018-01" db="EMBL/GenBank/DDBJ databases">
        <title>An insight into the sialome of Amazonian anophelines.</title>
        <authorList>
            <person name="Ribeiro J.M."/>
            <person name="Scarpassa V."/>
            <person name="Calvo E."/>
        </authorList>
    </citation>
    <scope>NUCLEOTIDE SEQUENCE</scope>
    <source>
        <tissue evidence="1">Salivary glands</tissue>
    </source>
</reference>